<evidence type="ECO:0000256" key="1">
    <source>
        <dbReference type="ARBA" id="ARBA00004370"/>
    </source>
</evidence>
<sequence>MAPKRAARRAGATPARYQETPRQGSWLDTISNIPIGATWEIGASTTTALPDDNYLQPDYGYNGMGDGVTRERAAAKKGRKREPTPDQAQLQQSLYSAVSDQHSDKTPSPPIQHSISTDSSPVQPPSQRRLSNSPMYPSPLQRPGHSGRMNSSPFRHSSVDNASVASWNLERDINDDDLQRTRPSSHGHNITAPPRRVSGLAGIYEENEDVKSEYASSVYEYQDVPQVGFLRRWLSSEGTEGSQRNWARTVCLLLLVLSLMSMPLLVPKARDYLYPDEFDWVSSETSLPKQEVIHSLRNQVSKMDVQMSSLSKEMSSVRSLSLIHDSTPTDAIHRKPVHKVNFLSVALGAIIDPANTSPTLGSKRSASMRAVLWASSFITRIPVRSQQSPTSALTSWEEVGDCWCSAPRNGTSQLSVLLGRDIVAEELVVEHIPVGASLEPEAAPRTIEVWARFKVNRHKTPVKAKLTPEAAPGRTGFFKVFGDATVSQTPPSTDAPSSRETGLGGFLIPGIGTLHGLLMDLLQRSNPFEDPSAYSDDPILGPNFYRIGKVEYDLHGPDYVQSFKLNTIVDVNTIRVDKVVFRVTENWGAKHTCIYRFKLHGHV</sequence>
<evidence type="ECO:0000259" key="6">
    <source>
        <dbReference type="PROSITE" id="PS51469"/>
    </source>
</evidence>
<dbReference type="RefSeq" id="XP_056517935.1">
    <property type="nucleotide sequence ID" value="XM_056670136.1"/>
</dbReference>
<dbReference type="PANTHER" id="PTHR12911">
    <property type="entry name" value="SAD1/UNC-84-LIKE PROTEIN-RELATED"/>
    <property type="match status" value="1"/>
</dbReference>
<evidence type="ECO:0000256" key="2">
    <source>
        <dbReference type="ARBA" id="ARBA00022692"/>
    </source>
</evidence>
<feature type="compositionally biased region" description="Polar residues" evidence="5">
    <location>
        <begin position="148"/>
        <end position="157"/>
    </location>
</feature>
<evidence type="ECO:0000313" key="7">
    <source>
        <dbReference type="EMBL" id="KAJ5121431.1"/>
    </source>
</evidence>
<comment type="caution">
    <text evidence="7">The sequence shown here is derived from an EMBL/GenBank/DDBJ whole genome shotgun (WGS) entry which is preliminary data.</text>
</comment>
<keyword evidence="2" id="KW-0812">Transmembrane</keyword>
<evidence type="ECO:0000256" key="4">
    <source>
        <dbReference type="ARBA" id="ARBA00023136"/>
    </source>
</evidence>
<keyword evidence="3" id="KW-1133">Transmembrane helix</keyword>
<feature type="domain" description="SUN" evidence="6">
    <location>
        <begin position="348"/>
        <end position="603"/>
    </location>
</feature>
<keyword evidence="8" id="KW-1185">Reference proteome</keyword>
<dbReference type="PROSITE" id="PS51469">
    <property type="entry name" value="SUN"/>
    <property type="match status" value="1"/>
</dbReference>
<feature type="region of interest" description="Disordered" evidence="5">
    <location>
        <begin position="1"/>
        <end position="23"/>
    </location>
</feature>
<evidence type="ECO:0000256" key="5">
    <source>
        <dbReference type="SAM" id="MobiDB-lite"/>
    </source>
</evidence>
<accession>A0A9W9KUG5</accession>
<organism evidence="7 8">
    <name type="scientific">Penicillium bovifimosum</name>
    <dbReference type="NCBI Taxonomy" id="126998"/>
    <lineage>
        <taxon>Eukaryota</taxon>
        <taxon>Fungi</taxon>
        <taxon>Dikarya</taxon>
        <taxon>Ascomycota</taxon>
        <taxon>Pezizomycotina</taxon>
        <taxon>Eurotiomycetes</taxon>
        <taxon>Eurotiomycetidae</taxon>
        <taxon>Eurotiales</taxon>
        <taxon>Aspergillaceae</taxon>
        <taxon>Penicillium</taxon>
    </lineage>
</organism>
<dbReference type="EMBL" id="JAPQKL010000007">
    <property type="protein sequence ID" value="KAJ5121431.1"/>
    <property type="molecule type" value="Genomic_DNA"/>
</dbReference>
<feature type="compositionally biased region" description="Polar residues" evidence="5">
    <location>
        <begin position="86"/>
        <end position="100"/>
    </location>
</feature>
<dbReference type="InterPro" id="IPR045119">
    <property type="entry name" value="SUN1-5"/>
</dbReference>
<dbReference type="InterPro" id="IPR012919">
    <property type="entry name" value="SUN_dom"/>
</dbReference>
<dbReference type="GO" id="GO:0043495">
    <property type="term" value="F:protein-membrane adaptor activity"/>
    <property type="evidence" value="ECO:0007669"/>
    <property type="project" value="TreeGrafter"/>
</dbReference>
<dbReference type="Proteomes" id="UP001149079">
    <property type="component" value="Unassembled WGS sequence"/>
</dbReference>
<reference evidence="7" key="2">
    <citation type="journal article" date="2023" name="IMA Fungus">
        <title>Comparative genomic study of the Penicillium genus elucidates a diverse pangenome and 15 lateral gene transfer events.</title>
        <authorList>
            <person name="Petersen C."/>
            <person name="Sorensen T."/>
            <person name="Nielsen M.R."/>
            <person name="Sondergaard T.E."/>
            <person name="Sorensen J.L."/>
            <person name="Fitzpatrick D.A."/>
            <person name="Frisvad J.C."/>
            <person name="Nielsen K.L."/>
        </authorList>
    </citation>
    <scope>NUCLEOTIDE SEQUENCE</scope>
    <source>
        <strain evidence="7">IBT 22155</strain>
    </source>
</reference>
<feature type="compositionally biased region" description="Polar residues" evidence="5">
    <location>
        <begin position="111"/>
        <end position="135"/>
    </location>
</feature>
<evidence type="ECO:0000313" key="8">
    <source>
        <dbReference type="Proteomes" id="UP001149079"/>
    </source>
</evidence>
<name>A0A9W9KUG5_9EURO</name>
<keyword evidence="4" id="KW-0472">Membrane</keyword>
<dbReference type="GeneID" id="81409306"/>
<proteinExistence type="predicted"/>
<protein>
    <recommendedName>
        <fullName evidence="6">SUN domain-containing protein</fullName>
    </recommendedName>
</protein>
<dbReference type="AlphaFoldDB" id="A0A9W9KUG5"/>
<comment type="subcellular location">
    <subcellularLocation>
        <location evidence="1">Membrane</location>
    </subcellularLocation>
</comment>
<dbReference type="OrthoDB" id="342281at2759"/>
<dbReference type="Pfam" id="PF07738">
    <property type="entry name" value="Sad1_UNC"/>
    <property type="match status" value="1"/>
</dbReference>
<reference evidence="7" key="1">
    <citation type="submission" date="2022-11" db="EMBL/GenBank/DDBJ databases">
        <authorList>
            <person name="Petersen C."/>
        </authorList>
    </citation>
    <scope>NUCLEOTIDE SEQUENCE</scope>
    <source>
        <strain evidence="7">IBT 22155</strain>
    </source>
</reference>
<feature type="region of interest" description="Disordered" evidence="5">
    <location>
        <begin position="60"/>
        <end position="157"/>
    </location>
</feature>
<dbReference type="PANTHER" id="PTHR12911:SF8">
    <property type="entry name" value="KLAROID PROTEIN-RELATED"/>
    <property type="match status" value="1"/>
</dbReference>
<dbReference type="Gene3D" id="2.60.120.260">
    <property type="entry name" value="Galactose-binding domain-like"/>
    <property type="match status" value="1"/>
</dbReference>
<evidence type="ECO:0000256" key="3">
    <source>
        <dbReference type="ARBA" id="ARBA00022989"/>
    </source>
</evidence>
<gene>
    <name evidence="7" type="ORF">N7515_009392</name>
</gene>
<dbReference type="GO" id="GO:0034993">
    <property type="term" value="C:meiotic nuclear membrane microtubule tethering complex"/>
    <property type="evidence" value="ECO:0007669"/>
    <property type="project" value="TreeGrafter"/>
</dbReference>